<dbReference type="EMBL" id="CAADJD010000031">
    <property type="protein sequence ID" value="VFS89414.1"/>
    <property type="molecule type" value="Genomic_DNA"/>
</dbReference>
<name>A0A485CY72_KLUCR</name>
<keyword evidence="3" id="KW-1185">Reference proteome</keyword>
<evidence type="ECO:0000313" key="3">
    <source>
        <dbReference type="Proteomes" id="UP000401081"/>
    </source>
</evidence>
<evidence type="ECO:0000256" key="1">
    <source>
        <dbReference type="SAM" id="MobiDB-lite"/>
    </source>
</evidence>
<gene>
    <name evidence="2" type="ORF">NCTC12993_07268</name>
</gene>
<reference evidence="2 3" key="1">
    <citation type="submission" date="2019-03" db="EMBL/GenBank/DDBJ databases">
        <authorList>
            <consortium name="Pathogen Informatics"/>
        </authorList>
    </citation>
    <scope>NUCLEOTIDE SEQUENCE [LARGE SCALE GENOMIC DNA]</scope>
    <source>
        <strain evidence="2 3">NCTC12993</strain>
    </source>
</reference>
<accession>A0A485CY72</accession>
<dbReference type="Gene3D" id="2.60.40.10">
    <property type="entry name" value="Immunoglobulins"/>
    <property type="match status" value="1"/>
</dbReference>
<organism evidence="2 3">
    <name type="scientific">Kluyvera cryocrescens</name>
    <name type="common">Kluyvera citrophila</name>
    <dbReference type="NCBI Taxonomy" id="580"/>
    <lineage>
        <taxon>Bacteria</taxon>
        <taxon>Pseudomonadati</taxon>
        <taxon>Pseudomonadota</taxon>
        <taxon>Gammaproteobacteria</taxon>
        <taxon>Enterobacterales</taxon>
        <taxon>Enterobacteriaceae</taxon>
        <taxon>Kluyvera</taxon>
    </lineage>
</organism>
<evidence type="ECO:0000313" key="2">
    <source>
        <dbReference type="EMBL" id="VFS89414.1"/>
    </source>
</evidence>
<proteinExistence type="predicted"/>
<dbReference type="InterPro" id="IPR013783">
    <property type="entry name" value="Ig-like_fold"/>
</dbReference>
<sequence>MGNVTNGGVTDDTKPMLSGTAELGSTIKIYDNGILVDSVVATGPRGGVELPSGQSATAGSAQLHRHGNPMRPATSACHRQPLVMTVNTTAPAAILNYIVTDDISPGVGVLTSGTSTNDSLPTISGIGGTPNTTVIVLDGGIEIGRATVNGVGDLVVYALQFAEGRASQLDSEGV</sequence>
<feature type="region of interest" description="Disordered" evidence="1">
    <location>
        <begin position="46"/>
        <end position="74"/>
    </location>
</feature>
<dbReference type="AlphaFoldDB" id="A0A485CY72"/>
<dbReference type="Proteomes" id="UP000401081">
    <property type="component" value="Unassembled WGS sequence"/>
</dbReference>
<protein>
    <submittedName>
        <fullName evidence="2">Uncharacterized protein</fullName>
    </submittedName>
</protein>